<evidence type="ECO:0000256" key="2">
    <source>
        <dbReference type="ARBA" id="ARBA00008432"/>
    </source>
</evidence>
<evidence type="ECO:0000313" key="10">
    <source>
        <dbReference type="EMBL" id="MFI7869407.1"/>
    </source>
</evidence>
<dbReference type="PROSITE" id="PS50850">
    <property type="entry name" value="MFS"/>
    <property type="match status" value="1"/>
</dbReference>
<dbReference type="InterPro" id="IPR011701">
    <property type="entry name" value="MFS"/>
</dbReference>
<dbReference type="InterPro" id="IPR036259">
    <property type="entry name" value="MFS_trans_sf"/>
</dbReference>
<keyword evidence="11" id="KW-1185">Reference proteome</keyword>
<dbReference type="InterPro" id="IPR044772">
    <property type="entry name" value="NO3_transporter"/>
</dbReference>
<reference evidence="10 11" key="1">
    <citation type="submission" date="2024-07" db="EMBL/GenBank/DDBJ databases">
        <title>Whole genome sequencing of Prodigiosin pigment-producing Streptomyces salinarius isolated from rhizosphere soil of Arachis hypogaea.</title>
        <authorList>
            <person name="Vidhya A."/>
            <person name="Ramya S."/>
        </authorList>
    </citation>
    <scope>NUCLEOTIDE SEQUENCE [LARGE SCALE GENOMIC DNA]</scope>
    <source>
        <strain evidence="10 11">VRMG2420</strain>
    </source>
</reference>
<accession>A0ABW8B497</accession>
<dbReference type="Pfam" id="PF07690">
    <property type="entry name" value="MFS_1"/>
    <property type="match status" value="1"/>
</dbReference>
<feature type="transmembrane region" description="Helical" evidence="8">
    <location>
        <begin position="232"/>
        <end position="255"/>
    </location>
</feature>
<feature type="transmembrane region" description="Helical" evidence="8">
    <location>
        <begin position="376"/>
        <end position="394"/>
    </location>
</feature>
<evidence type="ECO:0000256" key="3">
    <source>
        <dbReference type="ARBA" id="ARBA00022448"/>
    </source>
</evidence>
<evidence type="ECO:0000256" key="6">
    <source>
        <dbReference type="ARBA" id="ARBA00023063"/>
    </source>
</evidence>
<sequence>MTVPGGRWITYWDPEDESFWRETGERTARRNLFFSVLSEHIGFSVWTMWSVLVLFMGPEYGLTPADKFLLTSVVTLVGAVVRVPYTFAVAVFGGRNWTVVSAGLLLVPTVAAFAVMEPGTSFSTFLLVGLLAGIGGGNFASSMTNINAFFPLRKKGWALGLNAGGGNIGVPVIQLAALAIIGAGGGPRVLLGVYIPLILLAAVLAARHMDNLASVKNDTGAARDAARDVHTWIMSVLYIGTFGSFIGYSFAFGQVLQSQFGRSPLQAAYLTFIGPLLGSLIRPVGGRLADRYGGARITLGNFVAMAAATAVLVAASATDSLALFVAVFVVLFVLSGLGNGSTFKMIPGIFQNKALAKGLEGEAAVAYGRRLSGASMGLIGAVGALGGVAINLAFRQSFLSSGSGTGAFVAFLAFYAVCLAVTWAVYLRRPAVGTPEGTAGPDRARAGLSRAEV</sequence>
<feature type="transmembrane region" description="Helical" evidence="8">
    <location>
        <begin position="68"/>
        <end position="85"/>
    </location>
</feature>
<dbReference type="InterPro" id="IPR004737">
    <property type="entry name" value="NO3_transporter_NarK/NarU-like"/>
</dbReference>
<comment type="subcellular location">
    <subcellularLocation>
        <location evidence="1 8">Cell membrane</location>
        <topology evidence="1 8">Multi-pass membrane protein</topology>
    </subcellularLocation>
</comment>
<feature type="domain" description="Major facilitator superfamily (MFS) profile" evidence="9">
    <location>
        <begin position="229"/>
        <end position="453"/>
    </location>
</feature>
<gene>
    <name evidence="10" type="ORF">AB4829_02215</name>
</gene>
<dbReference type="SUPFAM" id="SSF103473">
    <property type="entry name" value="MFS general substrate transporter"/>
    <property type="match status" value="1"/>
</dbReference>
<feature type="transmembrane region" description="Helical" evidence="8">
    <location>
        <begin position="267"/>
        <end position="285"/>
    </location>
</feature>
<dbReference type="Gene3D" id="1.20.1250.20">
    <property type="entry name" value="MFS general substrate transporter like domains"/>
    <property type="match status" value="1"/>
</dbReference>
<proteinExistence type="inferred from homology"/>
<organism evidence="10 11">
    <name type="scientific">Streptomyces salinarius</name>
    <dbReference type="NCBI Taxonomy" id="2762598"/>
    <lineage>
        <taxon>Bacteria</taxon>
        <taxon>Bacillati</taxon>
        <taxon>Actinomycetota</taxon>
        <taxon>Actinomycetes</taxon>
        <taxon>Kitasatosporales</taxon>
        <taxon>Streptomycetaceae</taxon>
        <taxon>Streptomyces</taxon>
    </lineage>
</organism>
<keyword evidence="5 8" id="KW-1133">Transmembrane helix</keyword>
<feature type="transmembrane region" description="Helical" evidence="8">
    <location>
        <begin position="32"/>
        <end position="56"/>
    </location>
</feature>
<dbReference type="EMBL" id="JBITPR010000009">
    <property type="protein sequence ID" value="MFI7869407.1"/>
    <property type="molecule type" value="Genomic_DNA"/>
</dbReference>
<dbReference type="Proteomes" id="UP001614264">
    <property type="component" value="Unassembled WGS sequence"/>
</dbReference>
<comment type="similarity">
    <text evidence="2 8">Belongs to the major facilitator superfamily. Nitrate/nitrite porter (TC 2.A.1.8) family.</text>
</comment>
<evidence type="ECO:0000313" key="11">
    <source>
        <dbReference type="Proteomes" id="UP001614264"/>
    </source>
</evidence>
<dbReference type="NCBIfam" id="TIGR00886">
    <property type="entry name" value="2A0108"/>
    <property type="match status" value="1"/>
</dbReference>
<name>A0ABW8B497_9ACTN</name>
<protein>
    <recommendedName>
        <fullName evidence="8">Nitrate/nitrite transporter</fullName>
    </recommendedName>
</protein>
<feature type="transmembrane region" description="Helical" evidence="8">
    <location>
        <begin position="161"/>
        <end position="183"/>
    </location>
</feature>
<evidence type="ECO:0000256" key="7">
    <source>
        <dbReference type="ARBA" id="ARBA00023136"/>
    </source>
</evidence>
<feature type="transmembrane region" description="Helical" evidence="8">
    <location>
        <begin position="122"/>
        <end position="140"/>
    </location>
</feature>
<keyword evidence="8" id="KW-1003">Cell membrane</keyword>
<feature type="transmembrane region" description="Helical" evidence="8">
    <location>
        <begin position="406"/>
        <end position="426"/>
    </location>
</feature>
<keyword evidence="7 8" id="KW-0472">Membrane</keyword>
<keyword evidence="3 8" id="KW-0813">Transport</keyword>
<feature type="transmembrane region" description="Helical" evidence="8">
    <location>
        <begin position="189"/>
        <end position="206"/>
    </location>
</feature>
<feature type="transmembrane region" description="Helical" evidence="8">
    <location>
        <begin position="321"/>
        <end position="343"/>
    </location>
</feature>
<comment type="caution">
    <text evidence="10">The sequence shown here is derived from an EMBL/GenBank/DDBJ whole genome shotgun (WGS) entry which is preliminary data.</text>
</comment>
<keyword evidence="6 8" id="KW-0534">Nitrate assimilation</keyword>
<dbReference type="CDD" id="cd17341">
    <property type="entry name" value="MFS_NRT2_like"/>
    <property type="match status" value="1"/>
</dbReference>
<evidence type="ECO:0000256" key="5">
    <source>
        <dbReference type="ARBA" id="ARBA00022989"/>
    </source>
</evidence>
<keyword evidence="4 8" id="KW-0812">Transmembrane</keyword>
<evidence type="ECO:0000256" key="4">
    <source>
        <dbReference type="ARBA" id="ARBA00022692"/>
    </source>
</evidence>
<evidence type="ECO:0000259" key="9">
    <source>
        <dbReference type="PROSITE" id="PS50850"/>
    </source>
</evidence>
<dbReference type="InterPro" id="IPR020846">
    <property type="entry name" value="MFS_dom"/>
</dbReference>
<feature type="transmembrane region" description="Helical" evidence="8">
    <location>
        <begin position="97"/>
        <end position="116"/>
    </location>
</feature>
<dbReference type="RefSeq" id="WP_399590746.1">
    <property type="nucleotide sequence ID" value="NZ_JBITPR010000009.1"/>
</dbReference>
<feature type="transmembrane region" description="Helical" evidence="8">
    <location>
        <begin position="297"/>
        <end position="315"/>
    </location>
</feature>
<evidence type="ECO:0000256" key="8">
    <source>
        <dbReference type="RuleBase" id="RU366033"/>
    </source>
</evidence>
<evidence type="ECO:0000256" key="1">
    <source>
        <dbReference type="ARBA" id="ARBA00004651"/>
    </source>
</evidence>
<dbReference type="PANTHER" id="PTHR23515">
    <property type="entry name" value="HIGH-AFFINITY NITRATE TRANSPORTER 2.3"/>
    <property type="match status" value="1"/>
</dbReference>